<gene>
    <name evidence="4" type="ORF">F3B98_24640</name>
    <name evidence="5" type="ORF">PO382_00055</name>
</gene>
<accession>A0A139LCL8</accession>
<dbReference type="EMBL" id="VWFO01000052">
    <property type="protein sequence ID" value="KAA4661016.1"/>
    <property type="molecule type" value="Genomic_DNA"/>
</dbReference>
<dbReference type="Pfam" id="PF16408">
    <property type="entry name" value="DUF5016"/>
    <property type="match status" value="1"/>
</dbReference>
<feature type="domain" description="DUF5125" evidence="2">
    <location>
        <begin position="124"/>
        <end position="311"/>
    </location>
</feature>
<dbReference type="STRING" id="28116.Bovatus_03423"/>
<proteinExistence type="predicted"/>
<dbReference type="Proteomes" id="UP001219389">
    <property type="component" value="Unassembled WGS sequence"/>
</dbReference>
<reference evidence="4 6" key="1">
    <citation type="journal article" date="2019" name="Nat. Med.">
        <title>A library of human gut bacterial isolates paired with longitudinal multiomics data enables mechanistic microbiome research.</title>
        <authorList>
            <person name="Poyet M."/>
            <person name="Groussin M."/>
            <person name="Gibbons S.M."/>
            <person name="Avila-Pacheco J."/>
            <person name="Jiang X."/>
            <person name="Kearney S.M."/>
            <person name="Perrotta A.R."/>
            <person name="Berdy B."/>
            <person name="Zhao S."/>
            <person name="Lieberman T.D."/>
            <person name="Swanson P.K."/>
            <person name="Smith M."/>
            <person name="Roesemann S."/>
            <person name="Alexander J.E."/>
            <person name="Rich S.A."/>
            <person name="Livny J."/>
            <person name="Vlamakis H."/>
            <person name="Clish C."/>
            <person name="Bullock K."/>
            <person name="Deik A."/>
            <person name="Scott J."/>
            <person name="Pierce K.A."/>
            <person name="Xavier R.J."/>
            <person name="Alm E.J."/>
        </authorList>
    </citation>
    <scope>NUCLEOTIDE SEQUENCE [LARGE SCALE GENOMIC DNA]</scope>
    <source>
        <strain evidence="4 6">BIOML-A14</strain>
    </source>
</reference>
<dbReference type="InterPro" id="IPR032184">
    <property type="entry name" value="DUF5016"/>
</dbReference>
<dbReference type="InterPro" id="IPR033430">
    <property type="entry name" value="DUF5121"/>
</dbReference>
<dbReference type="Proteomes" id="UP000435985">
    <property type="component" value="Unassembled WGS sequence"/>
</dbReference>
<evidence type="ECO:0000259" key="3">
    <source>
        <dbReference type="Pfam" id="PF17165"/>
    </source>
</evidence>
<feature type="domain" description="DUF5121" evidence="3">
    <location>
        <begin position="314"/>
        <end position="425"/>
    </location>
</feature>
<name>A0A139LCL8_BACOV</name>
<reference evidence="5" key="2">
    <citation type="submission" date="2022-10" db="EMBL/GenBank/DDBJ databases">
        <title>Human gut microbiome strain richness.</title>
        <authorList>
            <person name="Chen-Liaw A."/>
        </authorList>
    </citation>
    <scope>NUCLEOTIDE SEQUENCE</scope>
    <source>
        <strain evidence="5">BSD2780120875st1_E1_BSD2780120875_150330</strain>
    </source>
</reference>
<organism evidence="4 6">
    <name type="scientific">Bacteroides ovatus</name>
    <dbReference type="NCBI Taxonomy" id="28116"/>
    <lineage>
        <taxon>Bacteria</taxon>
        <taxon>Pseudomonadati</taxon>
        <taxon>Bacteroidota</taxon>
        <taxon>Bacteroidia</taxon>
        <taxon>Bacteroidales</taxon>
        <taxon>Bacteroidaceae</taxon>
        <taxon>Bacteroides</taxon>
    </lineage>
</organism>
<dbReference type="AlphaFoldDB" id="A0A139LCL8"/>
<dbReference type="Pfam" id="PF17163">
    <property type="entry name" value="DUF5125"/>
    <property type="match status" value="2"/>
</dbReference>
<feature type="domain" description="DUF5016" evidence="1">
    <location>
        <begin position="1"/>
        <end position="120"/>
    </location>
</feature>
<comment type="caution">
    <text evidence="4">The sequence shown here is derived from an EMBL/GenBank/DDBJ whole genome shotgun (WGS) entry which is preliminary data.</text>
</comment>
<dbReference type="EMBL" id="JAQNZF010000001">
    <property type="protein sequence ID" value="MDC2740609.1"/>
    <property type="molecule type" value="Genomic_DNA"/>
</dbReference>
<evidence type="ECO:0000313" key="6">
    <source>
        <dbReference type="Proteomes" id="UP000435985"/>
    </source>
</evidence>
<evidence type="ECO:0000259" key="1">
    <source>
        <dbReference type="Pfam" id="PF16408"/>
    </source>
</evidence>
<evidence type="ECO:0000313" key="4">
    <source>
        <dbReference type="EMBL" id="KAA4661016.1"/>
    </source>
</evidence>
<protein>
    <submittedName>
        <fullName evidence="4">DUF5125 domain-containing protein</fullName>
    </submittedName>
</protein>
<dbReference type="InterPro" id="IPR033429">
    <property type="entry name" value="DUF5125"/>
</dbReference>
<feature type="domain" description="DUF5125" evidence="2">
    <location>
        <begin position="448"/>
        <end position="534"/>
    </location>
</feature>
<dbReference type="Pfam" id="PF17165">
    <property type="entry name" value="DUF5121"/>
    <property type="match status" value="2"/>
</dbReference>
<dbReference type="RefSeq" id="WP_061447858.1">
    <property type="nucleotide sequence ID" value="NZ_CAXTIO010000021.1"/>
</dbReference>
<feature type="domain" description="DUF5121" evidence="3">
    <location>
        <begin position="537"/>
        <end position="651"/>
    </location>
</feature>
<sequence length="665" mass="73615">MKKNSYIILALAGMLSMNSCNDDEFLPGNPSMEIKAENADALFGDSLPFTIKASDVDVPLSTLKAQLFYGEEQVSETVIRTKTSGNDYTGKIFVPYYANIPNGKATLKYILQNIHFTTTEMTKELALARPDFPYLTLVDEEGKEYRMERQSMYKYSVTGGFSQKMKAYIKTPKVGENGNELTFGWENGTIEAGSTNAISFSNTEPGNYAIKFNTLTYEAEPFAKLKVNGEDMELVENDIYAIKLTLKKNDILAFEGVPDYDNWWIDQDYFEKQEDGTLKFLPIDGSYQITANGKMKYFSVIALKNGEAAKLQDDGTGAIWAIGTGIGKPSVALSEVGWTPENGLCMPQLTAKKYQLTFIAGVTMKVDDINFKFFHINKWDNGEFKGDAISTTSELVKISSDGNLGLEEGQKFERGGIYRFTVDVTKGNTKAVLTVEKVGKVDLPAPDIFFGNDKMEVTDTDIYKSDQAFTQGQMITVTGIDNLNEWWIDPDFFEKQSDGALKFLPINGDYRVTANAVLKYFSVMALKDGKPAKLQDDGTGAIWAIGKGIGKPSVTSSEVGWEPSKALCLAQVASKKYQLTLKAGETLKTSGDPEVISFKFFHQNDWGGEFGNYASSILVEQLKLADSGNLEMQDNKAFEEGAVYRFTIDVTNGNANADLKVEKIN</sequence>
<evidence type="ECO:0000259" key="2">
    <source>
        <dbReference type="Pfam" id="PF17163"/>
    </source>
</evidence>
<evidence type="ECO:0000313" key="5">
    <source>
        <dbReference type="EMBL" id="MDC2740609.1"/>
    </source>
</evidence>